<dbReference type="InterPro" id="IPR035412">
    <property type="entry name" value="Terminase_L_N"/>
</dbReference>
<evidence type="ECO:0000259" key="1">
    <source>
        <dbReference type="Pfam" id="PF04466"/>
    </source>
</evidence>
<reference evidence="3" key="2">
    <citation type="submission" date="2021-04" db="EMBL/GenBank/DDBJ databases">
        <title>Isolation and genomic analysis of the ibuprofen-degrading bacterium Sphingomonas strain MPO218.</title>
        <authorList>
            <person name="Aulestia M."/>
            <person name="Flores A."/>
            <person name="Mangas E.L."/>
            <person name="Perez-Pulido A.J."/>
            <person name="Santero E."/>
            <person name="Camacho E.M."/>
        </authorList>
    </citation>
    <scope>NUCLEOTIDE SEQUENCE</scope>
    <source>
        <strain evidence="3">MPO218</strain>
    </source>
</reference>
<dbReference type="Pfam" id="PF04466">
    <property type="entry name" value="Terminase_3"/>
    <property type="match status" value="1"/>
</dbReference>
<accession>A0A975HC94</accession>
<evidence type="ECO:0000313" key="3">
    <source>
        <dbReference type="EMBL" id="QTH20146.1"/>
    </source>
</evidence>
<dbReference type="InterPro" id="IPR035413">
    <property type="entry name" value="Terminase_L_C"/>
</dbReference>
<dbReference type="EMBL" id="CP059319">
    <property type="protein sequence ID" value="QTH20146.1"/>
    <property type="molecule type" value="Genomic_DNA"/>
</dbReference>
<dbReference type="Pfam" id="PF17288">
    <property type="entry name" value="Terminase_3C"/>
    <property type="match status" value="1"/>
</dbReference>
<organism evidence="3 4">
    <name type="scientific">Rhizorhabdus wittichii</name>
    <dbReference type="NCBI Taxonomy" id="160791"/>
    <lineage>
        <taxon>Bacteria</taxon>
        <taxon>Pseudomonadati</taxon>
        <taxon>Pseudomonadota</taxon>
        <taxon>Alphaproteobacteria</taxon>
        <taxon>Sphingomonadales</taxon>
        <taxon>Sphingomonadaceae</taxon>
        <taxon>Rhizorhabdus</taxon>
    </lineage>
</organism>
<dbReference type="InterPro" id="IPR052380">
    <property type="entry name" value="Viral_DNA_packaging_terminase"/>
</dbReference>
<evidence type="ECO:0000313" key="4">
    <source>
        <dbReference type="Proteomes" id="UP000664914"/>
    </source>
</evidence>
<dbReference type="InterPro" id="IPR027417">
    <property type="entry name" value="P-loop_NTPase"/>
</dbReference>
<dbReference type="Proteomes" id="UP000664914">
    <property type="component" value="Chromosome"/>
</dbReference>
<dbReference type="PANTHER" id="PTHR39184">
    <property type="match status" value="1"/>
</dbReference>
<evidence type="ECO:0000259" key="2">
    <source>
        <dbReference type="Pfam" id="PF17288"/>
    </source>
</evidence>
<dbReference type="Gene3D" id="3.40.50.300">
    <property type="entry name" value="P-loop containing nucleotide triphosphate hydrolases"/>
    <property type="match status" value="1"/>
</dbReference>
<name>A0A975HC94_9SPHN</name>
<dbReference type="RefSeq" id="WP_208631979.1">
    <property type="nucleotide sequence ID" value="NZ_CP059319.1"/>
</dbReference>
<dbReference type="Gene3D" id="3.30.420.280">
    <property type="match status" value="1"/>
</dbReference>
<reference evidence="3" key="1">
    <citation type="submission" date="2020-07" db="EMBL/GenBank/DDBJ databases">
        <authorList>
            <person name="Camacho E."/>
        </authorList>
    </citation>
    <scope>NUCLEOTIDE SEQUENCE</scope>
    <source>
        <strain evidence="3">MPO218</strain>
    </source>
</reference>
<gene>
    <name evidence="3" type="ORF">HRJ34_17505</name>
</gene>
<proteinExistence type="predicted"/>
<feature type="domain" description="Phage terminase large subunit N-terminal" evidence="1">
    <location>
        <begin position="25"/>
        <end position="215"/>
    </location>
</feature>
<sequence>MIEVDLPEWAQWLDVPLAPDRSSVRHRVLYGGRAGGKSWTIAYKLLERALRRAERILCTREFQNSIRDSSKKLIEDWIHRLGLGYFFTITEREIRGQNGSVFTFMGLHGKDNAIRSLEGYTLVWVEEAASISQASIEALVPTIRRDKSEIWWSYNPRYRSDPVDQRFRGEGGPPPGTVILNVGWRDNPNFPEVLRRDMEYDRERDPEKYAHIWNGDYLDRSATRVFDRWRVSPFEAPSDAVLRFGADWGHAADPTVLVRCFIGRWAGEPFASEIIADQDGKYLFVDWEAYMIGCPIDELPSLFAGFDNRDPERWENPRRHPGIPGAIRHLITADSARSDTIEYMAQRGFRIRPAIKGPGSVEDGIDFLRSYEIVVHPRCRYLADELLMYSWKTDRLTGDILPKLADSHNHVIDSLRYALEGARKAIQSNYDFASAGPRVSTNLPGFQFGGRNWSAGPPLPGRRRF</sequence>
<dbReference type="NCBIfam" id="TIGR01547">
    <property type="entry name" value="phage_term_2"/>
    <property type="match status" value="1"/>
</dbReference>
<protein>
    <submittedName>
        <fullName evidence="3">PBSX family phage terminase large subunit</fullName>
    </submittedName>
</protein>
<dbReference type="AlphaFoldDB" id="A0A975HC94"/>
<dbReference type="InterPro" id="IPR006437">
    <property type="entry name" value="Phage_terminase_lsu"/>
</dbReference>
<feature type="domain" description="Phage terminase large subunit C-terminal" evidence="2">
    <location>
        <begin position="328"/>
        <end position="420"/>
    </location>
</feature>
<dbReference type="PANTHER" id="PTHR39184:SF1">
    <property type="entry name" value="PBSX PHAGE TERMINASE LARGE SUBUNIT"/>
    <property type="match status" value="1"/>
</dbReference>